<evidence type="ECO:0000256" key="7">
    <source>
        <dbReference type="RuleBase" id="RU003812"/>
    </source>
</evidence>
<evidence type="ECO:0000256" key="2">
    <source>
        <dbReference type="ARBA" id="ARBA00022598"/>
    </source>
</evidence>
<dbReference type="PANTHER" id="PTHR23090">
    <property type="entry name" value="NH 3 /GLUTAMINE-DEPENDENT NAD + SYNTHETASE"/>
    <property type="match status" value="1"/>
</dbReference>
<evidence type="ECO:0000313" key="10">
    <source>
        <dbReference type="Proteomes" id="UP000218164"/>
    </source>
</evidence>
<reference evidence="9 10" key="1">
    <citation type="journal article" date="2017" name="BMC Genomics">
        <title>Genomic analysis of methanogenic archaea reveals a shift towards energy conservation.</title>
        <authorList>
            <person name="Gilmore S.P."/>
            <person name="Henske J.K."/>
            <person name="Sexton J.A."/>
            <person name="Solomon K.V."/>
            <person name="Seppala S."/>
            <person name="Yoo J.I."/>
            <person name="Huyett L.M."/>
            <person name="Pressman A."/>
            <person name="Cogan J.Z."/>
            <person name="Kivenson V."/>
            <person name="Peng X."/>
            <person name="Tan Y."/>
            <person name="Valentine D.L."/>
            <person name="O'Malley M.A."/>
        </authorList>
    </citation>
    <scope>NUCLEOTIDE SEQUENCE [LARGE SCALE GENOMIC DNA]</scope>
    <source>
        <strain evidence="9 10">MC-15</strain>
    </source>
</reference>
<dbReference type="SUPFAM" id="SSF52402">
    <property type="entry name" value="Adenine nucleotide alpha hydrolases-like"/>
    <property type="match status" value="1"/>
</dbReference>
<dbReference type="CDD" id="cd00553">
    <property type="entry name" value="NAD_synthase"/>
    <property type="match status" value="1"/>
</dbReference>
<name>A0A2A2HSR3_9EURY</name>
<feature type="domain" description="NAD/GMP synthase" evidence="8">
    <location>
        <begin position="160"/>
        <end position="304"/>
    </location>
</feature>
<dbReference type="GO" id="GO:0003952">
    <property type="term" value="F:NAD+ synthase (glutamine-hydrolyzing) activity"/>
    <property type="evidence" value="ECO:0007669"/>
    <property type="project" value="InterPro"/>
</dbReference>
<keyword evidence="5 6" id="KW-0520">NAD</keyword>
<comment type="pathway">
    <text evidence="1">Cofactor biosynthesis; NAD(+) biosynthesis.</text>
</comment>
<comment type="caution">
    <text evidence="9">The sequence shown here is derived from an EMBL/GenBank/DDBJ whole genome shotgun (WGS) entry which is preliminary data.</text>
</comment>
<proteinExistence type="inferred from homology"/>
<protein>
    <recommendedName>
        <fullName evidence="7">NH(3)-dependent NAD(+) synthetase</fullName>
        <ecNumber evidence="7">6.3.1.5</ecNumber>
    </recommendedName>
</protein>
<evidence type="ECO:0000256" key="6">
    <source>
        <dbReference type="RuleBase" id="RU003811"/>
    </source>
</evidence>
<keyword evidence="10" id="KW-1185">Reference proteome</keyword>
<sequence length="315" mass="34332">MPDSETEKLGFAEYLEFDMEKARKDIVEFVKNEVIKFRKDGVVFGLSGGLDSSTVAYLCVEALGKDKVYGLILPDRDTNPQNTDDGMNLAKSLGIPHEKIVISPFLKELGAYNVISKEKASDREALEQMAAHNSIITEGELPSTEHFNPTATVGASSLSAKDFMAVGGAKTHVRMTVLYFHATLKNYLLVGTDDRSELNLGVYDRYGDGACDISILSHLYKTQIKQLAKHIGVPDHIVNKTSSADLFGMGMPNERLIGLSYLKLDDILCGIRKTGLSDEDIASMAEVKPSIVKSVRKGLEDAAFVASLPVSLPSL</sequence>
<evidence type="ECO:0000259" key="8">
    <source>
        <dbReference type="Pfam" id="PF02540"/>
    </source>
</evidence>
<dbReference type="GO" id="GO:0004359">
    <property type="term" value="F:glutaminase activity"/>
    <property type="evidence" value="ECO:0007669"/>
    <property type="project" value="InterPro"/>
</dbReference>
<dbReference type="OrthoDB" id="39312at2157"/>
<evidence type="ECO:0000256" key="3">
    <source>
        <dbReference type="ARBA" id="ARBA00022741"/>
    </source>
</evidence>
<accession>A0A2A2HSR3</accession>
<dbReference type="InterPro" id="IPR003694">
    <property type="entry name" value="NAD_synthase"/>
</dbReference>
<gene>
    <name evidence="9" type="ORF">ASJ81_20535</name>
</gene>
<evidence type="ECO:0000313" key="9">
    <source>
        <dbReference type="EMBL" id="PAV12388.1"/>
    </source>
</evidence>
<keyword evidence="4 6" id="KW-0067">ATP-binding</keyword>
<keyword evidence="3 6" id="KW-0547">Nucleotide-binding</keyword>
<dbReference type="EC" id="6.3.1.5" evidence="7"/>
<dbReference type="Gene3D" id="3.40.50.620">
    <property type="entry name" value="HUPs"/>
    <property type="match status" value="1"/>
</dbReference>
<dbReference type="InterPro" id="IPR014729">
    <property type="entry name" value="Rossmann-like_a/b/a_fold"/>
</dbReference>
<evidence type="ECO:0000256" key="5">
    <source>
        <dbReference type="ARBA" id="ARBA00023027"/>
    </source>
</evidence>
<keyword evidence="2 6" id="KW-0436">Ligase</keyword>
<organism evidence="9 10">
    <name type="scientific">Methanosarcina spelaei</name>
    <dbReference type="NCBI Taxonomy" id="1036679"/>
    <lineage>
        <taxon>Archaea</taxon>
        <taxon>Methanobacteriati</taxon>
        <taxon>Methanobacteriota</taxon>
        <taxon>Stenosarchaea group</taxon>
        <taxon>Methanomicrobia</taxon>
        <taxon>Methanosarcinales</taxon>
        <taxon>Methanosarcinaceae</taxon>
        <taxon>Methanosarcina</taxon>
    </lineage>
</organism>
<dbReference type="PANTHER" id="PTHR23090:SF9">
    <property type="entry name" value="GLUTAMINE-DEPENDENT NAD(+) SYNTHETASE"/>
    <property type="match status" value="1"/>
</dbReference>
<dbReference type="Proteomes" id="UP000218164">
    <property type="component" value="Unassembled WGS sequence"/>
</dbReference>
<dbReference type="GO" id="GO:0008795">
    <property type="term" value="F:NAD+ synthase activity"/>
    <property type="evidence" value="ECO:0007669"/>
    <property type="project" value="UniProtKB-EC"/>
</dbReference>
<feature type="domain" description="NAD/GMP synthase" evidence="8">
    <location>
        <begin position="24"/>
        <end position="114"/>
    </location>
</feature>
<dbReference type="GO" id="GO:0005524">
    <property type="term" value="F:ATP binding"/>
    <property type="evidence" value="ECO:0007669"/>
    <property type="project" value="UniProtKB-KW"/>
</dbReference>
<dbReference type="AlphaFoldDB" id="A0A2A2HSR3"/>
<dbReference type="NCBIfam" id="TIGR00552">
    <property type="entry name" value="nadE"/>
    <property type="match status" value="2"/>
</dbReference>
<dbReference type="GO" id="GO:0009435">
    <property type="term" value="P:NAD+ biosynthetic process"/>
    <property type="evidence" value="ECO:0007669"/>
    <property type="project" value="UniProtKB-UniPathway"/>
</dbReference>
<dbReference type="EMBL" id="LMVP01000258">
    <property type="protein sequence ID" value="PAV12388.1"/>
    <property type="molecule type" value="Genomic_DNA"/>
</dbReference>
<comment type="catalytic activity">
    <reaction evidence="7">
        <text>deamido-NAD(+) + NH4(+) + ATP = AMP + diphosphate + NAD(+) + H(+)</text>
        <dbReference type="Rhea" id="RHEA:21188"/>
        <dbReference type="ChEBI" id="CHEBI:15378"/>
        <dbReference type="ChEBI" id="CHEBI:28938"/>
        <dbReference type="ChEBI" id="CHEBI:30616"/>
        <dbReference type="ChEBI" id="CHEBI:33019"/>
        <dbReference type="ChEBI" id="CHEBI:57540"/>
        <dbReference type="ChEBI" id="CHEBI:58437"/>
        <dbReference type="ChEBI" id="CHEBI:456215"/>
        <dbReference type="EC" id="6.3.1.5"/>
    </reaction>
</comment>
<dbReference type="GO" id="GO:0005737">
    <property type="term" value="C:cytoplasm"/>
    <property type="evidence" value="ECO:0007669"/>
    <property type="project" value="InterPro"/>
</dbReference>
<evidence type="ECO:0000256" key="4">
    <source>
        <dbReference type="ARBA" id="ARBA00022840"/>
    </source>
</evidence>
<dbReference type="InterPro" id="IPR022310">
    <property type="entry name" value="NAD/GMP_synthase"/>
</dbReference>
<dbReference type="RefSeq" id="WP_095644721.1">
    <property type="nucleotide sequence ID" value="NZ_LMVP01000258.1"/>
</dbReference>
<dbReference type="UniPathway" id="UPA00253">
    <property type="reaction ID" value="UER00333"/>
</dbReference>
<dbReference type="Pfam" id="PF02540">
    <property type="entry name" value="NAD_synthase"/>
    <property type="match status" value="2"/>
</dbReference>
<comment type="similarity">
    <text evidence="6">Belongs to the NAD synthetase family.</text>
</comment>
<evidence type="ECO:0000256" key="1">
    <source>
        <dbReference type="ARBA" id="ARBA00004790"/>
    </source>
</evidence>